<comment type="caution">
    <text evidence="1">The sequence shown here is derived from an EMBL/GenBank/DDBJ whole genome shotgun (WGS) entry which is preliminary data.</text>
</comment>
<dbReference type="AlphaFoldDB" id="A0A7J9JEZ8"/>
<keyword evidence="2" id="KW-1185">Reference proteome</keyword>
<evidence type="ECO:0000313" key="1">
    <source>
        <dbReference type="EMBL" id="MBA0832986.1"/>
    </source>
</evidence>
<sequence>MLLKFILKLIILEGILYLCFGLKQI</sequence>
<accession>A0A7J9JEZ8</accession>
<dbReference type="EMBL" id="JABFAE010000007">
    <property type="protein sequence ID" value="MBA0832986.1"/>
    <property type="molecule type" value="Genomic_DNA"/>
</dbReference>
<name>A0A7J9JEZ8_9ROSI</name>
<gene>
    <name evidence="1" type="ORF">Goarm_017330</name>
</gene>
<organism evidence="1 2">
    <name type="scientific">Gossypium armourianum</name>
    <dbReference type="NCBI Taxonomy" id="34283"/>
    <lineage>
        <taxon>Eukaryota</taxon>
        <taxon>Viridiplantae</taxon>
        <taxon>Streptophyta</taxon>
        <taxon>Embryophyta</taxon>
        <taxon>Tracheophyta</taxon>
        <taxon>Spermatophyta</taxon>
        <taxon>Magnoliopsida</taxon>
        <taxon>eudicotyledons</taxon>
        <taxon>Gunneridae</taxon>
        <taxon>Pentapetalae</taxon>
        <taxon>rosids</taxon>
        <taxon>malvids</taxon>
        <taxon>Malvales</taxon>
        <taxon>Malvaceae</taxon>
        <taxon>Malvoideae</taxon>
        <taxon>Gossypium</taxon>
    </lineage>
</organism>
<dbReference type="Proteomes" id="UP000593575">
    <property type="component" value="Unassembled WGS sequence"/>
</dbReference>
<evidence type="ECO:0000313" key="2">
    <source>
        <dbReference type="Proteomes" id="UP000593575"/>
    </source>
</evidence>
<reference evidence="1 2" key="1">
    <citation type="journal article" date="2019" name="Genome Biol. Evol.">
        <title>Insights into the evolution of the New World diploid cottons (Gossypium, subgenus Houzingenia) based on genome sequencing.</title>
        <authorList>
            <person name="Grover C.E."/>
            <person name="Arick M.A. 2nd"/>
            <person name="Thrash A."/>
            <person name="Conover J.L."/>
            <person name="Sanders W.S."/>
            <person name="Peterson D.G."/>
            <person name="Frelichowski J.E."/>
            <person name="Scheffler J.A."/>
            <person name="Scheffler B.E."/>
            <person name="Wendel J.F."/>
        </authorList>
    </citation>
    <scope>NUCLEOTIDE SEQUENCE [LARGE SCALE GENOMIC DNA]</scope>
    <source>
        <strain evidence="1">6</strain>
        <tissue evidence="1">Leaf</tissue>
    </source>
</reference>
<proteinExistence type="predicted"/>
<protein>
    <submittedName>
        <fullName evidence="1">Uncharacterized protein</fullName>
    </submittedName>
</protein>